<dbReference type="SUPFAM" id="SSF144083">
    <property type="entry name" value="Magnesium transport protein CorA, transmembrane region"/>
    <property type="match status" value="1"/>
</dbReference>
<dbReference type="Gene3D" id="1.20.58.340">
    <property type="entry name" value="Magnesium transport protein CorA, transmembrane region"/>
    <property type="match status" value="2"/>
</dbReference>
<evidence type="ECO:0000313" key="10">
    <source>
        <dbReference type="Proteomes" id="UP000054010"/>
    </source>
</evidence>
<dbReference type="GO" id="GO:0015095">
    <property type="term" value="F:magnesium ion transmembrane transporter activity"/>
    <property type="evidence" value="ECO:0007669"/>
    <property type="project" value="UniProtKB-UniRule"/>
</dbReference>
<keyword evidence="5 8" id="KW-0812">Transmembrane</keyword>
<name>E1IG51_9CHLR</name>
<dbReference type="CDD" id="cd12822">
    <property type="entry name" value="TmCorA-like"/>
    <property type="match status" value="1"/>
</dbReference>
<dbReference type="eggNOG" id="COG0598">
    <property type="taxonomic scope" value="Bacteria"/>
</dbReference>
<dbReference type="InterPro" id="IPR045861">
    <property type="entry name" value="CorA_cytoplasmic_dom"/>
</dbReference>
<proteinExistence type="inferred from homology"/>
<keyword evidence="6 8" id="KW-1133">Transmembrane helix</keyword>
<dbReference type="GO" id="GO:0000287">
    <property type="term" value="F:magnesium ion binding"/>
    <property type="evidence" value="ECO:0007669"/>
    <property type="project" value="TreeGrafter"/>
</dbReference>
<dbReference type="Proteomes" id="UP000054010">
    <property type="component" value="Unassembled WGS sequence"/>
</dbReference>
<reference evidence="9 10" key="1">
    <citation type="journal article" date="2011" name="J. Bacteriol.">
        <title>Draft genome sequence of the anoxygenic filamentous phototrophic bacterium Oscillochloris trichoides subsp. DG-6.</title>
        <authorList>
            <person name="Kuznetsov B.B."/>
            <person name="Ivanovsky R.N."/>
            <person name="Keppen O.I."/>
            <person name="Sukhacheva M.V."/>
            <person name="Bumazhkin B.K."/>
            <person name="Patutina E.O."/>
            <person name="Beletsky A.V."/>
            <person name="Mardanov A.V."/>
            <person name="Baslerov R.V."/>
            <person name="Panteleeva A.N."/>
            <person name="Kolganova T.V."/>
            <person name="Ravin N.V."/>
            <person name="Skryabin K.G."/>
        </authorList>
    </citation>
    <scope>NUCLEOTIDE SEQUENCE [LARGE SCALE GENOMIC DNA]</scope>
    <source>
        <strain evidence="9 10">DG-6</strain>
    </source>
</reference>
<keyword evidence="3 8" id="KW-0813">Transport</keyword>
<evidence type="ECO:0000256" key="8">
    <source>
        <dbReference type="RuleBase" id="RU362010"/>
    </source>
</evidence>
<dbReference type="Gene3D" id="3.30.460.20">
    <property type="entry name" value="CorA soluble domain-like"/>
    <property type="match status" value="1"/>
</dbReference>
<dbReference type="FunFam" id="1.20.58.340:FF:000012">
    <property type="entry name" value="Magnesium transport protein CorA"/>
    <property type="match status" value="1"/>
</dbReference>
<evidence type="ECO:0000256" key="1">
    <source>
        <dbReference type="ARBA" id="ARBA00004651"/>
    </source>
</evidence>
<dbReference type="GO" id="GO:0005886">
    <property type="term" value="C:plasma membrane"/>
    <property type="evidence" value="ECO:0007669"/>
    <property type="project" value="UniProtKB-SubCell"/>
</dbReference>
<protein>
    <recommendedName>
        <fullName evidence="8">Magnesium transport protein CorA</fullName>
    </recommendedName>
</protein>
<dbReference type="Pfam" id="PF01544">
    <property type="entry name" value="CorA"/>
    <property type="match status" value="1"/>
</dbReference>
<comment type="similarity">
    <text evidence="2 8">Belongs to the CorA metal ion transporter (MIT) (TC 1.A.35) family.</text>
</comment>
<keyword evidence="8" id="KW-0406">Ion transport</keyword>
<dbReference type="STRING" id="765420.OSCT_2302"/>
<feature type="transmembrane region" description="Helical" evidence="8">
    <location>
        <begin position="296"/>
        <end position="316"/>
    </location>
</feature>
<feature type="transmembrane region" description="Helical" evidence="8">
    <location>
        <begin position="264"/>
        <end position="284"/>
    </location>
</feature>
<comment type="function">
    <text evidence="8">Mediates influx of magnesium ions.</text>
</comment>
<keyword evidence="8" id="KW-0460">Magnesium</keyword>
<dbReference type="InterPro" id="IPR045863">
    <property type="entry name" value="CorA_TM1_TM2"/>
</dbReference>
<organism evidence="9 10">
    <name type="scientific">Oscillochloris trichoides DG-6</name>
    <dbReference type="NCBI Taxonomy" id="765420"/>
    <lineage>
        <taxon>Bacteria</taxon>
        <taxon>Bacillati</taxon>
        <taxon>Chloroflexota</taxon>
        <taxon>Chloroflexia</taxon>
        <taxon>Chloroflexales</taxon>
        <taxon>Chloroflexineae</taxon>
        <taxon>Oscillochloridaceae</taxon>
        <taxon>Oscillochloris</taxon>
    </lineage>
</organism>
<comment type="subcellular location">
    <subcellularLocation>
        <location evidence="1">Cell membrane</location>
        <topology evidence="1">Multi-pass membrane protein</topology>
    </subcellularLocation>
    <subcellularLocation>
        <location evidence="8">Membrane</location>
        <topology evidence="8">Multi-pass membrane protein</topology>
    </subcellularLocation>
</comment>
<dbReference type="InterPro" id="IPR002523">
    <property type="entry name" value="MgTranspt_CorA/ZnTranspt_ZntB"/>
</dbReference>
<dbReference type="PANTHER" id="PTHR46494">
    <property type="entry name" value="CORA FAMILY METAL ION TRANSPORTER (EUROFUNG)"/>
    <property type="match status" value="1"/>
</dbReference>
<dbReference type="PANTHER" id="PTHR46494:SF1">
    <property type="entry name" value="CORA FAMILY METAL ION TRANSPORTER (EUROFUNG)"/>
    <property type="match status" value="1"/>
</dbReference>
<evidence type="ECO:0000256" key="2">
    <source>
        <dbReference type="ARBA" id="ARBA00009765"/>
    </source>
</evidence>
<dbReference type="SUPFAM" id="SSF143865">
    <property type="entry name" value="CorA soluble domain-like"/>
    <property type="match status" value="1"/>
</dbReference>
<dbReference type="GO" id="GO:0050897">
    <property type="term" value="F:cobalt ion binding"/>
    <property type="evidence" value="ECO:0007669"/>
    <property type="project" value="TreeGrafter"/>
</dbReference>
<evidence type="ECO:0000256" key="5">
    <source>
        <dbReference type="ARBA" id="ARBA00022692"/>
    </source>
</evidence>
<comment type="caution">
    <text evidence="9">The sequence shown here is derived from an EMBL/GenBank/DDBJ whole genome shotgun (WGS) entry which is preliminary data.</text>
</comment>
<dbReference type="EMBL" id="ADVR01000100">
    <property type="protein sequence ID" value="EFO79831.1"/>
    <property type="molecule type" value="Genomic_DNA"/>
</dbReference>
<dbReference type="NCBIfam" id="TIGR00383">
    <property type="entry name" value="corA"/>
    <property type="match status" value="1"/>
</dbReference>
<evidence type="ECO:0000313" key="9">
    <source>
        <dbReference type="EMBL" id="EFO79831.1"/>
    </source>
</evidence>
<dbReference type="GO" id="GO:0015087">
    <property type="term" value="F:cobalt ion transmembrane transporter activity"/>
    <property type="evidence" value="ECO:0007669"/>
    <property type="project" value="UniProtKB-UniRule"/>
</dbReference>
<evidence type="ECO:0000256" key="4">
    <source>
        <dbReference type="ARBA" id="ARBA00022475"/>
    </source>
</evidence>
<keyword evidence="10" id="KW-1185">Reference proteome</keyword>
<keyword evidence="4 8" id="KW-1003">Cell membrane</keyword>
<dbReference type="OrthoDB" id="9803416at2"/>
<evidence type="ECO:0000256" key="7">
    <source>
        <dbReference type="ARBA" id="ARBA00023136"/>
    </source>
</evidence>
<dbReference type="InterPro" id="IPR004488">
    <property type="entry name" value="Mg/Co-transport_prot_CorA"/>
</dbReference>
<sequence length="322" mass="37423">MYTLHISHNSSFQQVDDLSRISDYVADPQTLIWLDLEAPDEREVQLLSDEFGFHPLAIEDAVRDHERPKVDLYDNYYLIIFYAARYVAEDDLKLHLLNLNLFVGPNYLVTIRRGPINEVQATMERWRTTNAPIGQNVPYLLHALLDMIVDNYFTLMDQVVDQVEELEDTIFSRFHKGAIRDIFQLKKDLLLLRRVVAPERDVLNVLLRQEMVALRGPEMAYIQDVYDHLVRVTDSIDTYRDLLSSALDSYLSLQSNQLNQVVKALTLASIILMSCSLVAGIYGMNFAYMPELAWPWGYPFALSLMLIIVLLLGLFFKSRRWW</sequence>
<dbReference type="HOGENOM" id="CLU_007127_0_0_0"/>
<accession>E1IG51</accession>
<dbReference type="AlphaFoldDB" id="E1IG51"/>
<evidence type="ECO:0000256" key="6">
    <source>
        <dbReference type="ARBA" id="ARBA00022989"/>
    </source>
</evidence>
<keyword evidence="7 8" id="KW-0472">Membrane</keyword>
<evidence type="ECO:0000256" key="3">
    <source>
        <dbReference type="ARBA" id="ARBA00022448"/>
    </source>
</evidence>
<gene>
    <name evidence="8" type="primary">corA</name>
    <name evidence="9" type="ORF">OSCT_2302</name>
</gene>